<sequence>MNERKRRVMQTAQKVIIEKGFASTSVQDILDEAKISKGTFYNYFTSKNECLIAILEHAAEESITRRRELLVGRDKSDKTILVHQILVRMHVNRELNLLPVYEAIFYSGDEELRNYVRSHHIKELTWLSGRLVDIYGIEAEPHITDCSIMILGMIQQLTHFRKAASSEKPDIEKLVHFAMRRVDGIMQDLIKSGDTLLGPSMLKAMSMNQPSIDEMRNIIVQKLHATEEKFVKCGDETGQQYTDFLLNELESQTPRLSILEVVSRSLRELGADNEHAINIDEVVLLLWKYIDKIKKNR</sequence>
<dbReference type="PROSITE" id="PS01081">
    <property type="entry name" value="HTH_TETR_1"/>
    <property type="match status" value="1"/>
</dbReference>
<dbReference type="PRINTS" id="PR00455">
    <property type="entry name" value="HTHTETR"/>
</dbReference>
<dbReference type="PROSITE" id="PS50977">
    <property type="entry name" value="HTH_TETR_2"/>
    <property type="match status" value="1"/>
</dbReference>
<dbReference type="SUPFAM" id="SSF46689">
    <property type="entry name" value="Homeodomain-like"/>
    <property type="match status" value="1"/>
</dbReference>
<evidence type="ECO:0000313" key="5">
    <source>
        <dbReference type="Proteomes" id="UP001271648"/>
    </source>
</evidence>
<evidence type="ECO:0000256" key="1">
    <source>
        <dbReference type="ARBA" id="ARBA00023125"/>
    </source>
</evidence>
<dbReference type="PANTHER" id="PTHR43479:SF22">
    <property type="entry name" value="TRANSCRIPTIONAL REGULATOR, TETR FAMILY"/>
    <property type="match status" value="1"/>
</dbReference>
<dbReference type="InterPro" id="IPR001647">
    <property type="entry name" value="HTH_TetR"/>
</dbReference>
<dbReference type="InterPro" id="IPR023772">
    <property type="entry name" value="DNA-bd_HTH_TetR-type_CS"/>
</dbReference>
<protein>
    <submittedName>
        <fullName evidence="4">TetR/AcrR family transcriptional regulator</fullName>
    </submittedName>
</protein>
<evidence type="ECO:0000313" key="4">
    <source>
        <dbReference type="EMBL" id="MDW0118758.1"/>
    </source>
</evidence>
<evidence type="ECO:0000259" key="3">
    <source>
        <dbReference type="PROSITE" id="PS50977"/>
    </source>
</evidence>
<keyword evidence="5" id="KW-1185">Reference proteome</keyword>
<gene>
    <name evidence="4" type="ORF">QTL97_17685</name>
</gene>
<reference evidence="4 5" key="1">
    <citation type="submission" date="2023-06" db="EMBL/GenBank/DDBJ databases">
        <title>Sporosarcina sp. nov., isolated from Korean traditional fermented seafood 'Jeotgal'.</title>
        <authorList>
            <person name="Yang A.I."/>
            <person name="Shin N.-R."/>
        </authorList>
    </citation>
    <scope>NUCLEOTIDE SEQUENCE [LARGE SCALE GENOMIC DNA]</scope>
    <source>
        <strain evidence="4 5">KCTC43456</strain>
    </source>
</reference>
<accession>A0AAW9AHP5</accession>
<dbReference type="Pfam" id="PF00440">
    <property type="entry name" value="TetR_N"/>
    <property type="match status" value="1"/>
</dbReference>
<dbReference type="InterPro" id="IPR009057">
    <property type="entry name" value="Homeodomain-like_sf"/>
</dbReference>
<dbReference type="GO" id="GO:0003677">
    <property type="term" value="F:DNA binding"/>
    <property type="evidence" value="ECO:0007669"/>
    <property type="project" value="UniProtKB-UniRule"/>
</dbReference>
<dbReference type="Gene3D" id="1.10.357.10">
    <property type="entry name" value="Tetracycline Repressor, domain 2"/>
    <property type="match status" value="1"/>
</dbReference>
<dbReference type="InterPro" id="IPR050624">
    <property type="entry name" value="HTH-type_Tx_Regulator"/>
</dbReference>
<dbReference type="RefSeq" id="WP_283733149.1">
    <property type="nucleotide sequence ID" value="NZ_CP125968.1"/>
</dbReference>
<evidence type="ECO:0000256" key="2">
    <source>
        <dbReference type="PROSITE-ProRule" id="PRU00335"/>
    </source>
</evidence>
<feature type="domain" description="HTH tetR-type" evidence="3">
    <location>
        <begin position="2"/>
        <end position="62"/>
    </location>
</feature>
<dbReference type="PANTHER" id="PTHR43479">
    <property type="entry name" value="ACREF/ENVCD OPERON REPRESSOR-RELATED"/>
    <property type="match status" value="1"/>
</dbReference>
<keyword evidence="1 2" id="KW-0238">DNA-binding</keyword>
<dbReference type="EMBL" id="JAUBDJ010000017">
    <property type="protein sequence ID" value="MDW0118758.1"/>
    <property type="molecule type" value="Genomic_DNA"/>
</dbReference>
<proteinExistence type="predicted"/>
<organism evidence="4 5">
    <name type="scientific">Sporosarcina thermotolerans</name>
    <dbReference type="NCBI Taxonomy" id="633404"/>
    <lineage>
        <taxon>Bacteria</taxon>
        <taxon>Bacillati</taxon>
        <taxon>Bacillota</taxon>
        <taxon>Bacilli</taxon>
        <taxon>Bacillales</taxon>
        <taxon>Caryophanaceae</taxon>
        <taxon>Sporosarcina</taxon>
    </lineage>
</organism>
<comment type="caution">
    <text evidence="4">The sequence shown here is derived from an EMBL/GenBank/DDBJ whole genome shotgun (WGS) entry which is preliminary data.</text>
</comment>
<dbReference type="Proteomes" id="UP001271648">
    <property type="component" value="Unassembled WGS sequence"/>
</dbReference>
<dbReference type="AlphaFoldDB" id="A0AAW9AHP5"/>
<name>A0AAW9AHP5_9BACL</name>
<feature type="DNA-binding region" description="H-T-H motif" evidence="2">
    <location>
        <begin position="25"/>
        <end position="44"/>
    </location>
</feature>